<dbReference type="PRINTS" id="PR00111">
    <property type="entry name" value="ABHYDROLASE"/>
</dbReference>
<evidence type="ECO:0000259" key="3">
    <source>
        <dbReference type="Pfam" id="PF00561"/>
    </source>
</evidence>
<evidence type="ECO:0000313" key="5">
    <source>
        <dbReference type="Proteomes" id="UP001276659"/>
    </source>
</evidence>
<comment type="similarity">
    <text evidence="2">Belongs to the AB hydrolase superfamily. Epoxide hydrolase family.</text>
</comment>
<accession>A0AAD9ZH34</accession>
<evidence type="ECO:0000256" key="1">
    <source>
        <dbReference type="ARBA" id="ARBA00022801"/>
    </source>
</evidence>
<name>A0AAD9ZH34_9LECA</name>
<dbReference type="SUPFAM" id="SSF53474">
    <property type="entry name" value="alpha/beta-Hydrolases"/>
    <property type="match status" value="1"/>
</dbReference>
<dbReference type="InterPro" id="IPR029058">
    <property type="entry name" value="AB_hydrolase_fold"/>
</dbReference>
<dbReference type="InterPro" id="IPR000639">
    <property type="entry name" value="Epox_hydrolase-like"/>
</dbReference>
<dbReference type="EMBL" id="JASNWA010000004">
    <property type="protein sequence ID" value="KAK3176905.1"/>
    <property type="molecule type" value="Genomic_DNA"/>
</dbReference>
<proteinExistence type="inferred from homology"/>
<dbReference type="PANTHER" id="PTHR43329">
    <property type="entry name" value="EPOXIDE HYDROLASE"/>
    <property type="match status" value="1"/>
</dbReference>
<evidence type="ECO:0000313" key="4">
    <source>
        <dbReference type="EMBL" id="KAK3176905.1"/>
    </source>
</evidence>
<feature type="domain" description="AB hydrolase-1" evidence="3">
    <location>
        <begin position="3"/>
        <end position="245"/>
    </location>
</feature>
<dbReference type="PRINTS" id="PR00412">
    <property type="entry name" value="EPOXHYDRLASE"/>
</dbReference>
<dbReference type="Gene3D" id="3.40.50.1820">
    <property type="entry name" value="alpha/beta hydrolase"/>
    <property type="match status" value="1"/>
</dbReference>
<dbReference type="AlphaFoldDB" id="A0AAD9ZH34"/>
<organism evidence="4 5">
    <name type="scientific">Lepraria neglecta</name>
    <dbReference type="NCBI Taxonomy" id="209136"/>
    <lineage>
        <taxon>Eukaryota</taxon>
        <taxon>Fungi</taxon>
        <taxon>Dikarya</taxon>
        <taxon>Ascomycota</taxon>
        <taxon>Pezizomycotina</taxon>
        <taxon>Lecanoromycetes</taxon>
        <taxon>OSLEUM clade</taxon>
        <taxon>Lecanoromycetidae</taxon>
        <taxon>Lecanorales</taxon>
        <taxon>Lecanorineae</taxon>
        <taxon>Stereocaulaceae</taxon>
        <taxon>Lepraria</taxon>
    </lineage>
</organism>
<dbReference type="GO" id="GO:0016787">
    <property type="term" value="F:hydrolase activity"/>
    <property type="evidence" value="ECO:0007669"/>
    <property type="project" value="UniProtKB-KW"/>
</dbReference>
<protein>
    <recommendedName>
        <fullName evidence="3">AB hydrolase-1 domain-containing protein</fullName>
    </recommendedName>
</protein>
<sequence length="266" mass="29541">MAGYRVVCPDIIGFGGTDAPPVAPPPSNEGIEYYSFKRAAEDIKELAQQLGCSEIILGGHDWGGAIVYKVALWFPELVTHLFSVCTPHRAPTKTYMPLEAMVSKLPNFGYQLQLASGAVEEHIKTKAQIKQFLNGLYGGKGPNGEVGFDVRKGVLFENLPILRKTPLLDEEMLEYYAEEYCRNGMGGTADSRRLTKKTIDIPVLFIQATKDEALPPAMSEGMEEYVTNMTRKSVPTSHWALWEAPEQVNGMVKEWLEKVDQPKSSL</sequence>
<dbReference type="InterPro" id="IPR000073">
    <property type="entry name" value="AB_hydrolase_1"/>
</dbReference>
<reference evidence="4" key="1">
    <citation type="submission" date="2022-11" db="EMBL/GenBank/DDBJ databases">
        <title>Chromosomal genome sequence assembly and mating type (MAT) locus characterization of the leprose asexual lichenized fungus Lepraria neglecta (Nyl.) Erichsen.</title>
        <authorList>
            <person name="Allen J.L."/>
            <person name="Pfeffer B."/>
        </authorList>
    </citation>
    <scope>NUCLEOTIDE SEQUENCE</scope>
    <source>
        <strain evidence="4">Allen 5258</strain>
    </source>
</reference>
<gene>
    <name evidence="4" type="ORF">OEA41_008231</name>
</gene>
<keyword evidence="5" id="KW-1185">Reference proteome</keyword>
<evidence type="ECO:0000256" key="2">
    <source>
        <dbReference type="ARBA" id="ARBA00038334"/>
    </source>
</evidence>
<keyword evidence="1" id="KW-0378">Hydrolase</keyword>
<dbReference type="Pfam" id="PF00561">
    <property type="entry name" value="Abhydrolase_1"/>
    <property type="match status" value="1"/>
</dbReference>
<dbReference type="Proteomes" id="UP001276659">
    <property type="component" value="Unassembled WGS sequence"/>
</dbReference>
<comment type="caution">
    <text evidence="4">The sequence shown here is derived from an EMBL/GenBank/DDBJ whole genome shotgun (WGS) entry which is preliminary data.</text>
</comment>